<keyword evidence="7" id="KW-0539">Nucleus</keyword>
<evidence type="ECO:0000259" key="12">
    <source>
        <dbReference type="PROSITE" id="PS51413"/>
    </source>
</evidence>
<dbReference type="InterPro" id="IPR038718">
    <property type="entry name" value="SNF2-like_sf"/>
</dbReference>
<comment type="subunit">
    <text evidence="8">Component of the INO80 chromatin-remodeling complex.</text>
</comment>
<dbReference type="EC" id="3.6.4.-" evidence="8"/>
<feature type="domain" description="Helicase ATP-binding" evidence="11">
    <location>
        <begin position="538"/>
        <end position="615"/>
    </location>
</feature>
<feature type="compositionally biased region" description="Basic residues" evidence="10">
    <location>
        <begin position="231"/>
        <end position="243"/>
    </location>
</feature>
<evidence type="ECO:0000256" key="10">
    <source>
        <dbReference type="SAM" id="MobiDB-lite"/>
    </source>
</evidence>
<dbReference type="AlphaFoldDB" id="A0A1A6H4Q6"/>
<keyword evidence="14" id="KW-1185">Reference proteome</keyword>
<evidence type="ECO:0000313" key="14">
    <source>
        <dbReference type="Proteomes" id="UP000092124"/>
    </source>
</evidence>
<dbReference type="PANTHER" id="PTHR45685">
    <property type="entry name" value="HELICASE SRCAP-RELATED"/>
    <property type="match status" value="1"/>
</dbReference>
<dbReference type="FunFam" id="3.40.50.300:FF:003788">
    <property type="entry name" value="INO80 complex subunit"/>
    <property type="match status" value="1"/>
</dbReference>
<dbReference type="EMBL" id="LZPO01047449">
    <property type="protein sequence ID" value="OBS73299.1"/>
    <property type="molecule type" value="Genomic_DNA"/>
</dbReference>
<dbReference type="GO" id="GO:0005524">
    <property type="term" value="F:ATP binding"/>
    <property type="evidence" value="ECO:0007669"/>
    <property type="project" value="UniProtKB-UniRule"/>
</dbReference>
<dbReference type="SUPFAM" id="SSF52540">
    <property type="entry name" value="P-loop containing nucleoside triphosphate hydrolases"/>
    <property type="match status" value="2"/>
</dbReference>
<evidence type="ECO:0000313" key="13">
    <source>
        <dbReference type="EMBL" id="OBS73299.1"/>
    </source>
</evidence>
<keyword evidence="2" id="KW-0547">Nucleotide-binding</keyword>
<dbReference type="GO" id="GO:0006338">
    <property type="term" value="P:chromatin remodeling"/>
    <property type="evidence" value="ECO:0007669"/>
    <property type="project" value="UniProtKB-UniRule"/>
</dbReference>
<dbReference type="GO" id="GO:0042393">
    <property type="term" value="F:histone binding"/>
    <property type="evidence" value="ECO:0007669"/>
    <property type="project" value="TreeGrafter"/>
</dbReference>
<organism evidence="13 14">
    <name type="scientific">Neotoma lepida</name>
    <name type="common">Desert woodrat</name>
    <dbReference type="NCBI Taxonomy" id="56216"/>
    <lineage>
        <taxon>Eukaryota</taxon>
        <taxon>Metazoa</taxon>
        <taxon>Chordata</taxon>
        <taxon>Craniata</taxon>
        <taxon>Vertebrata</taxon>
        <taxon>Euteleostomi</taxon>
        <taxon>Mammalia</taxon>
        <taxon>Eutheria</taxon>
        <taxon>Euarchontoglires</taxon>
        <taxon>Glires</taxon>
        <taxon>Rodentia</taxon>
        <taxon>Myomorpha</taxon>
        <taxon>Muroidea</taxon>
        <taxon>Cricetidae</taxon>
        <taxon>Neotominae</taxon>
        <taxon>Neotoma</taxon>
    </lineage>
</organism>
<dbReference type="Pfam" id="PF13892">
    <property type="entry name" value="DBINO"/>
    <property type="match status" value="1"/>
</dbReference>
<feature type="domain" description="DBINO" evidence="12">
    <location>
        <begin position="293"/>
        <end position="418"/>
    </location>
</feature>
<evidence type="ECO:0000256" key="7">
    <source>
        <dbReference type="ARBA" id="ARBA00023242"/>
    </source>
</evidence>
<accession>A0A1A6H4Q6</accession>
<comment type="similarity">
    <text evidence="8">Belongs to the SNF2/RAD54 helicase family.</text>
</comment>
<evidence type="ECO:0000256" key="9">
    <source>
        <dbReference type="SAM" id="Coils"/>
    </source>
</evidence>
<keyword evidence="4 8" id="KW-0067">ATP-binding</keyword>
<protein>
    <recommendedName>
        <fullName evidence="8">Chromatin-remodeling ATPase INO80</fullName>
        <ecNumber evidence="8">3.6.4.-</ecNumber>
    </recommendedName>
</protein>
<dbReference type="GO" id="GO:0016887">
    <property type="term" value="F:ATP hydrolysis activity"/>
    <property type="evidence" value="ECO:0007669"/>
    <property type="project" value="TreeGrafter"/>
</dbReference>
<comment type="subcellular location">
    <subcellularLocation>
        <location evidence="1 8">Nucleus</location>
    </subcellularLocation>
</comment>
<feature type="region of interest" description="Disordered" evidence="10">
    <location>
        <begin position="57"/>
        <end position="99"/>
    </location>
</feature>
<dbReference type="InterPro" id="IPR050520">
    <property type="entry name" value="INO80/SWR1_helicase"/>
</dbReference>
<keyword evidence="8" id="KW-0378">Hydrolase</keyword>
<evidence type="ECO:0000256" key="6">
    <source>
        <dbReference type="ARBA" id="ARBA00023204"/>
    </source>
</evidence>
<dbReference type="Pfam" id="PF00176">
    <property type="entry name" value="SNF2-rel_dom"/>
    <property type="match status" value="2"/>
</dbReference>
<dbReference type="OrthoDB" id="5847120at2759"/>
<evidence type="ECO:0000256" key="2">
    <source>
        <dbReference type="ARBA" id="ARBA00022741"/>
    </source>
</evidence>
<feature type="region of interest" description="Disordered" evidence="10">
    <location>
        <begin position="221"/>
        <end position="262"/>
    </location>
</feature>
<comment type="function">
    <text evidence="8">ATPase component of the INO80 complex which remodels chromatin by shifting nucleosomes and is involved in DNA repair.</text>
</comment>
<dbReference type="InterPro" id="IPR000330">
    <property type="entry name" value="SNF2_N"/>
</dbReference>
<dbReference type="PROSITE" id="PS51413">
    <property type="entry name" value="DBINO"/>
    <property type="match status" value="1"/>
</dbReference>
<evidence type="ECO:0000256" key="5">
    <source>
        <dbReference type="ARBA" id="ARBA00023125"/>
    </source>
</evidence>
<dbReference type="InterPro" id="IPR014001">
    <property type="entry name" value="Helicase_ATP-bd"/>
</dbReference>
<dbReference type="Proteomes" id="UP000092124">
    <property type="component" value="Unassembled WGS sequence"/>
</dbReference>
<dbReference type="Gene3D" id="3.40.50.300">
    <property type="entry name" value="P-loop containing nucleotide triphosphate hydrolases"/>
    <property type="match status" value="2"/>
</dbReference>
<gene>
    <name evidence="13" type="ORF">A6R68_12094</name>
</gene>
<dbReference type="STRING" id="56216.A0A1A6H4Q6"/>
<evidence type="ECO:0000259" key="11">
    <source>
        <dbReference type="PROSITE" id="PS51192"/>
    </source>
</evidence>
<keyword evidence="6 8" id="KW-0234">DNA repair</keyword>
<keyword evidence="3 8" id="KW-0227">DNA damage</keyword>
<feature type="coiled-coil region" evidence="9">
    <location>
        <begin position="374"/>
        <end position="404"/>
    </location>
</feature>
<dbReference type="PANTHER" id="PTHR45685:SF2">
    <property type="entry name" value="CHROMATIN-REMODELING ATPASE INO80"/>
    <property type="match status" value="1"/>
</dbReference>
<evidence type="ECO:0000256" key="4">
    <source>
        <dbReference type="ARBA" id="ARBA00022840"/>
    </source>
</evidence>
<dbReference type="InterPro" id="IPR027417">
    <property type="entry name" value="P-loop_NTPase"/>
</dbReference>
<evidence type="ECO:0000256" key="3">
    <source>
        <dbReference type="ARBA" id="ARBA00022763"/>
    </source>
</evidence>
<dbReference type="GO" id="GO:0003677">
    <property type="term" value="F:DNA binding"/>
    <property type="evidence" value="ECO:0007669"/>
    <property type="project" value="UniProtKB-UniRule"/>
</dbReference>
<reference evidence="13 14" key="1">
    <citation type="submission" date="2016-06" db="EMBL/GenBank/DDBJ databases">
        <title>The Draft Genome Sequence and Annotation of the Desert Woodrat Neotoma lepida.</title>
        <authorList>
            <person name="Campbell M."/>
            <person name="Oakeson K.F."/>
            <person name="Yandell M."/>
            <person name="Halpert J.R."/>
            <person name="Dearing D."/>
        </authorList>
    </citation>
    <scope>NUCLEOTIDE SEQUENCE [LARGE SCALE GENOMIC DNA]</scope>
    <source>
        <strain evidence="13">417</strain>
        <tissue evidence="13">Liver</tissue>
    </source>
</reference>
<dbReference type="PROSITE" id="PS51192">
    <property type="entry name" value="HELICASE_ATP_BIND_1"/>
    <property type="match status" value="1"/>
</dbReference>
<proteinExistence type="inferred from homology"/>
<comment type="catalytic activity">
    <reaction evidence="8">
        <text>ATP + H2O = ADP + phosphate + H(+)</text>
        <dbReference type="Rhea" id="RHEA:13065"/>
        <dbReference type="ChEBI" id="CHEBI:15377"/>
        <dbReference type="ChEBI" id="CHEBI:15378"/>
        <dbReference type="ChEBI" id="CHEBI:30616"/>
        <dbReference type="ChEBI" id="CHEBI:43474"/>
        <dbReference type="ChEBI" id="CHEBI:456216"/>
    </reaction>
</comment>
<evidence type="ECO:0000256" key="8">
    <source>
        <dbReference type="RuleBase" id="RU368001"/>
    </source>
</evidence>
<dbReference type="GO" id="GO:0006281">
    <property type="term" value="P:DNA repair"/>
    <property type="evidence" value="ECO:0007669"/>
    <property type="project" value="UniProtKB-UniRule"/>
</dbReference>
<dbReference type="InterPro" id="IPR020838">
    <property type="entry name" value="DBINO"/>
</dbReference>
<comment type="domain">
    <text evidence="8">The DBINO region is involved in binding to DNA.</text>
</comment>
<comment type="caution">
    <text evidence="13">The sequence shown here is derived from an EMBL/GenBank/DDBJ whole genome shotgun (WGS) entry which is preliminary data.</text>
</comment>
<dbReference type="Gene3D" id="3.40.50.10810">
    <property type="entry name" value="Tandem AAA-ATPase domain"/>
    <property type="match status" value="2"/>
</dbReference>
<dbReference type="GO" id="GO:0031011">
    <property type="term" value="C:Ino80 complex"/>
    <property type="evidence" value="ECO:0007669"/>
    <property type="project" value="UniProtKB-UniRule"/>
</dbReference>
<keyword evidence="9" id="KW-0175">Coiled coil</keyword>
<name>A0A1A6H4Q6_NEOLE</name>
<sequence length="1057" mass="121886">MEAPYSLEICSMASELGAGDDGSCTELAKPLYLQYLERALRLDHFLRQTSAIFNRNISSDDSEDGLDDNNPLLPESGDPLIQVKEEPPNSLLGETSGASNSGLLNPYSLNGVLQSESKSDKGNLYNFSKLKKSRKWLKSILLSDESSEADSQSEDDDDDEEELNLSREELHNMLRLHKYKKLHQNKYSKDKELQQYQYYSAGLLSTYDPFYEQQRHLLGPKKKKFKEDKKLKAKLKKVKKKRRRDEELSSEESPRHHHHQTKVFAKFSHDAPPPGTKKKHLSIEQLNARRRKVWLSIVKKELPKANKQKSSARNLFLTNSRKLAHQCMKEVRRAALQAQKNCKETLPRARRLTKEMLLYWKKYEKVEKEHRKRAEKEALEQRKLDEEMREAKRQQRKLNFLITQTELYAHFMSRKRDMGHDGIQEEILRKLEDSSTQRQIDIGGGVVVNITQEDYADKSGSGFGESYSLANPSIRAGEDIPQPTIFNGKLKGYQLKGMNWLANLYEQGINGILADEMGLGKTVQSIALLAHLAEDAPFHVVITSYQLVVQDVKYFQRVKWQYMVLDEAQALKSSSSVRWKILLQFQCRNRLLLTGTPIQNTMAELWALLHFIMPTLFDSHEEFNEWFSKDIESHAENKSAIDENQLSRLHMILKPFMLRRIKKDVENELSDKIEILMYCQLTSRQKLLYQALKNKISIEDLLQSSMGSTQQAQNTTSSLMNLVMQFRKVCNHPELFERQETWSPFHISLKPYEISKFIYRHGQIRVFNHSRDRWLKVLLSPFAPDYIQQSLFHRKGINEGSCFSFLRFIDVSPAEMANLMLQGLLARWLALFLSLKASYRLHQLRSWGEPDRESHQRYLRNKDFLLGVDFPLSFPNLCSCPLLKSLVFSSHCKAVSGYSDQVVHQRRSATSSLRCCLLTELPSFLCVASPRVTAVPLDSYCNDRSAEYERRVLKEGGSLAAKQCLLNGAPELATDWLNRRSQFFPEPAGGLWSIRPQNGWSFIRIPGKESLITDSGKLYALDVLLTRLKSQGHRVLIYSQMTRMIDLLEVGEGTLGT</sequence>
<keyword evidence="5 8" id="KW-0238">DNA-binding</keyword>
<evidence type="ECO:0000256" key="1">
    <source>
        <dbReference type="ARBA" id="ARBA00004123"/>
    </source>
</evidence>
<dbReference type="SMART" id="SM00487">
    <property type="entry name" value="DEXDc"/>
    <property type="match status" value="1"/>
</dbReference>